<dbReference type="AlphaFoldDB" id="A0A4U6QF93"/>
<comment type="caution">
    <text evidence="2">The sequence shown here is derived from an EMBL/GenBank/DDBJ whole genome shotgun (WGS) entry which is preliminary data.</text>
</comment>
<protein>
    <submittedName>
        <fullName evidence="2">Uncharacterized protein</fullName>
    </submittedName>
</protein>
<organism evidence="2 3">
    <name type="scientific">Nakamurella flava</name>
    <dbReference type="NCBI Taxonomy" id="2576308"/>
    <lineage>
        <taxon>Bacteria</taxon>
        <taxon>Bacillati</taxon>
        <taxon>Actinomycetota</taxon>
        <taxon>Actinomycetes</taxon>
        <taxon>Nakamurellales</taxon>
        <taxon>Nakamurellaceae</taxon>
        <taxon>Nakamurella</taxon>
    </lineage>
</organism>
<feature type="region of interest" description="Disordered" evidence="1">
    <location>
        <begin position="1"/>
        <end position="23"/>
    </location>
</feature>
<evidence type="ECO:0000256" key="1">
    <source>
        <dbReference type="SAM" id="MobiDB-lite"/>
    </source>
</evidence>
<name>A0A4U6QF93_9ACTN</name>
<accession>A0A4U6QF93</accession>
<keyword evidence="3" id="KW-1185">Reference proteome</keyword>
<sequence>MNGSTTGEQTAGQHDRDDSNGPVTLVLTFQGPRSAELIAAADRAGRERLGPTLLHHPRLRDEFIGLQVLRRPDGHEIVVVTVRDAATLDVLQELVSSSELLPGEDVSLLPGPDTAEVFQVVEMRGFGVPEVSR</sequence>
<proteinExistence type="predicted"/>
<evidence type="ECO:0000313" key="2">
    <source>
        <dbReference type="EMBL" id="TKV58751.1"/>
    </source>
</evidence>
<dbReference type="RefSeq" id="WP_137450410.1">
    <property type="nucleotide sequence ID" value="NZ_SZZH01000003.1"/>
</dbReference>
<reference evidence="2 3" key="1">
    <citation type="submission" date="2019-05" db="EMBL/GenBank/DDBJ databases">
        <title>Nakamurella sp. N5BH11, whole genome shotgun sequence.</title>
        <authorList>
            <person name="Tuo L."/>
        </authorList>
    </citation>
    <scope>NUCLEOTIDE SEQUENCE [LARGE SCALE GENOMIC DNA]</scope>
    <source>
        <strain evidence="2 3">N5BH11</strain>
    </source>
</reference>
<evidence type="ECO:0000313" key="3">
    <source>
        <dbReference type="Proteomes" id="UP000306985"/>
    </source>
</evidence>
<dbReference type="EMBL" id="SZZH01000003">
    <property type="protein sequence ID" value="TKV58751.1"/>
    <property type="molecule type" value="Genomic_DNA"/>
</dbReference>
<dbReference type="Proteomes" id="UP000306985">
    <property type="component" value="Unassembled WGS sequence"/>
</dbReference>
<gene>
    <name evidence="2" type="ORF">FDO65_14650</name>
</gene>
<feature type="compositionally biased region" description="Polar residues" evidence="1">
    <location>
        <begin position="1"/>
        <end position="12"/>
    </location>
</feature>
<dbReference type="OrthoDB" id="4552724at2"/>